<evidence type="ECO:0000256" key="5">
    <source>
        <dbReference type="ARBA" id="ARBA00023002"/>
    </source>
</evidence>
<reference evidence="9 10" key="1">
    <citation type="submission" date="2017-01" db="EMBL/GenBank/DDBJ databases">
        <authorList>
            <consortium name="Urmite Genomes"/>
        </authorList>
    </citation>
    <scope>NUCLEOTIDE SEQUENCE [LARGE SCALE GENOMIC DNA]</scope>
    <source>
        <strain evidence="9 10">AB57</strain>
    </source>
</reference>
<evidence type="ECO:0000256" key="6">
    <source>
        <dbReference type="ARBA" id="ARBA00023004"/>
    </source>
</evidence>
<dbReference type="GO" id="GO:0020037">
    <property type="term" value="F:heme binding"/>
    <property type="evidence" value="ECO:0007669"/>
    <property type="project" value="InterPro"/>
</dbReference>
<dbReference type="InterPro" id="IPR017972">
    <property type="entry name" value="Cyt_P450_CS"/>
</dbReference>
<keyword evidence="5 8" id="KW-0560">Oxidoreductase</keyword>
<sequence length="403" mass="45055">VSVSTSTVAFDPFSAEFFNDPYPIYRRLRDEAPVFRSEDLNFYALSRHEDVAAAFKDFETYSSARGVTLDQVSSGDVISETLVQFLDPPAHRRMRGLVNKVFTPRAVMSLEPMVRATIERYFSRLDPDSFDAVADFSAYFPVEVIATMLGLPEEDRQAVRHFQDLILGREAGSSGMSEAGKQAMAEHGLMYYNVVQQRRAEPHDDMISALIAAEVDRDDGTATTLDDHEIVGFCILLGGAGAETVTKLMGSAMMLFSRDRDQWEQLRADRSQIPAAVEEVLRFDGPVQYDCRYSLKEVELHGVTIPAHQPVMLLPASANRDERAFTDPDTFDINRDRAQAQNLGFGYGIHSCLGAALARMESKIALDYLLDLLPWFEVDADQVRRVAMTNVNGYANVPIRASR</sequence>
<dbReference type="STRING" id="1841860.GCA_900157375_03872"/>
<dbReference type="PRINTS" id="PR00385">
    <property type="entry name" value="P450"/>
</dbReference>
<keyword evidence="4 8" id="KW-0479">Metal-binding</keyword>
<dbReference type="GO" id="GO:0005506">
    <property type="term" value="F:iron ion binding"/>
    <property type="evidence" value="ECO:0007669"/>
    <property type="project" value="InterPro"/>
</dbReference>
<dbReference type="Gene3D" id="1.10.630.10">
    <property type="entry name" value="Cytochrome P450"/>
    <property type="match status" value="1"/>
</dbReference>
<dbReference type="InterPro" id="IPR036396">
    <property type="entry name" value="Cyt_P450_sf"/>
</dbReference>
<comment type="similarity">
    <text evidence="2 8">Belongs to the cytochrome P450 family.</text>
</comment>
<proteinExistence type="inferred from homology"/>
<keyword evidence="10" id="KW-1185">Reference proteome</keyword>
<dbReference type="Pfam" id="PF00067">
    <property type="entry name" value="p450"/>
    <property type="match status" value="1"/>
</dbReference>
<protein>
    <submittedName>
        <fullName evidence="9">Cytochrome P450</fullName>
    </submittedName>
</protein>
<evidence type="ECO:0000256" key="1">
    <source>
        <dbReference type="ARBA" id="ARBA00001971"/>
    </source>
</evidence>
<dbReference type="PANTHER" id="PTHR46696">
    <property type="entry name" value="P450, PUTATIVE (EUROFUNG)-RELATED"/>
    <property type="match status" value="1"/>
</dbReference>
<dbReference type="GO" id="GO:0008395">
    <property type="term" value="F:steroid hydroxylase activity"/>
    <property type="evidence" value="ECO:0007669"/>
    <property type="project" value="TreeGrafter"/>
</dbReference>
<dbReference type="GO" id="GO:0036199">
    <property type="term" value="F:cholest-4-en-3-one 26-monooxygenase activity"/>
    <property type="evidence" value="ECO:0007669"/>
    <property type="project" value="TreeGrafter"/>
</dbReference>
<keyword evidence="7 8" id="KW-0503">Monooxygenase</keyword>
<evidence type="ECO:0000256" key="3">
    <source>
        <dbReference type="ARBA" id="ARBA00022617"/>
    </source>
</evidence>
<dbReference type="AlphaFoldDB" id="A0A2U3NWY9"/>
<evidence type="ECO:0000313" key="9">
    <source>
        <dbReference type="EMBL" id="SPM36031.1"/>
    </source>
</evidence>
<dbReference type="PANTHER" id="PTHR46696:SF4">
    <property type="entry name" value="BIOTIN BIOSYNTHESIS CYTOCHROME P450"/>
    <property type="match status" value="1"/>
</dbReference>
<evidence type="ECO:0000256" key="8">
    <source>
        <dbReference type="RuleBase" id="RU000461"/>
    </source>
</evidence>
<keyword evidence="6 8" id="KW-0408">Iron</keyword>
<dbReference type="Proteomes" id="UP000240988">
    <property type="component" value="Unassembled WGS sequence"/>
</dbReference>
<evidence type="ECO:0000313" key="10">
    <source>
        <dbReference type="Proteomes" id="UP000240988"/>
    </source>
</evidence>
<evidence type="ECO:0000256" key="2">
    <source>
        <dbReference type="ARBA" id="ARBA00010617"/>
    </source>
</evidence>
<dbReference type="InterPro" id="IPR002397">
    <property type="entry name" value="Cyt_P450_B"/>
</dbReference>
<dbReference type="EMBL" id="FUFA01000005">
    <property type="protein sequence ID" value="SPM36031.1"/>
    <property type="molecule type" value="Genomic_DNA"/>
</dbReference>
<organism evidence="9 10">
    <name type="scientific">Mycobacterium rhizamassiliense</name>
    <dbReference type="NCBI Taxonomy" id="1841860"/>
    <lineage>
        <taxon>Bacteria</taxon>
        <taxon>Bacillati</taxon>
        <taxon>Actinomycetota</taxon>
        <taxon>Actinomycetes</taxon>
        <taxon>Mycobacteriales</taxon>
        <taxon>Mycobacteriaceae</taxon>
        <taxon>Mycobacterium</taxon>
    </lineage>
</organism>
<accession>A0A2U3NWY9</accession>
<dbReference type="SUPFAM" id="SSF48264">
    <property type="entry name" value="Cytochrome P450"/>
    <property type="match status" value="1"/>
</dbReference>
<keyword evidence="3 8" id="KW-0349">Heme</keyword>
<dbReference type="InterPro" id="IPR001128">
    <property type="entry name" value="Cyt_P450"/>
</dbReference>
<dbReference type="PRINTS" id="PR00359">
    <property type="entry name" value="BP450"/>
</dbReference>
<gene>
    <name evidence="9" type="ORF">MRAB57_3869</name>
</gene>
<dbReference type="GO" id="GO:0006707">
    <property type="term" value="P:cholesterol catabolic process"/>
    <property type="evidence" value="ECO:0007669"/>
    <property type="project" value="TreeGrafter"/>
</dbReference>
<evidence type="ECO:0000256" key="7">
    <source>
        <dbReference type="ARBA" id="ARBA00023033"/>
    </source>
</evidence>
<comment type="cofactor">
    <cofactor evidence="1">
        <name>heme</name>
        <dbReference type="ChEBI" id="CHEBI:30413"/>
    </cofactor>
</comment>
<dbReference type="FunFam" id="1.10.630.10:FF:000018">
    <property type="entry name" value="Cytochrome P450 monooxygenase"/>
    <property type="match status" value="1"/>
</dbReference>
<evidence type="ECO:0000256" key="4">
    <source>
        <dbReference type="ARBA" id="ARBA00022723"/>
    </source>
</evidence>
<feature type="non-terminal residue" evidence="9">
    <location>
        <position position="1"/>
    </location>
</feature>
<dbReference type="PROSITE" id="PS00086">
    <property type="entry name" value="CYTOCHROME_P450"/>
    <property type="match status" value="1"/>
</dbReference>
<name>A0A2U3NWY9_9MYCO</name>